<sequence length="322" mass="33169">MDGSRATEALARGEGYGGGGYGDEDNDSSTFKRHASYSARVEEEQRAFWGGPRASHPLPSHRYGHGGRPPRAYGDTYGDVYAEGRACGDGYGYACGDAYGHAYGVGDAYAACASDACASDACAHASRFGGSRSRSPHRAATPDGCSDGYSDNYPYRSRDRLGGAGGGGAMGAGYRLPGDRVLGDRLGATGAMRHGGKGGSEYRGQGAGPSHYAGGRGVGTGGVGGRYDSASAPRRMQEPWDASMPSETAGEEMRRDMSHEAAVSHEAAEILSSQFFTGNRRSSQATSFSTSGRPETSSPVGLRPSSPEGDVSGNPAKGDTAA</sequence>
<feature type="compositionally biased region" description="Polar residues" evidence="1">
    <location>
        <begin position="271"/>
        <end position="299"/>
    </location>
</feature>
<protein>
    <submittedName>
        <fullName evidence="2">Uncharacterized protein</fullName>
    </submittedName>
</protein>
<dbReference type="EMBL" id="HBGU01015709">
    <property type="protein sequence ID" value="CAD9424009.1"/>
    <property type="molecule type" value="Transcribed_RNA"/>
</dbReference>
<evidence type="ECO:0000256" key="1">
    <source>
        <dbReference type="SAM" id="MobiDB-lite"/>
    </source>
</evidence>
<dbReference type="AlphaFoldDB" id="A0A7S2FZM0"/>
<accession>A0A7S2FZM0</accession>
<organism evidence="2">
    <name type="scientific">Haptolina brevifila</name>
    <dbReference type="NCBI Taxonomy" id="156173"/>
    <lineage>
        <taxon>Eukaryota</taxon>
        <taxon>Haptista</taxon>
        <taxon>Haptophyta</taxon>
        <taxon>Prymnesiophyceae</taxon>
        <taxon>Prymnesiales</taxon>
        <taxon>Prymnesiaceae</taxon>
        <taxon>Haptolina</taxon>
    </lineage>
</organism>
<evidence type="ECO:0000313" key="2">
    <source>
        <dbReference type="EMBL" id="CAD9424009.1"/>
    </source>
</evidence>
<feature type="region of interest" description="Disordered" evidence="1">
    <location>
        <begin position="189"/>
        <end position="322"/>
    </location>
</feature>
<reference evidence="2" key="1">
    <citation type="submission" date="2021-01" db="EMBL/GenBank/DDBJ databases">
        <authorList>
            <person name="Corre E."/>
            <person name="Pelletier E."/>
            <person name="Niang G."/>
            <person name="Scheremetjew M."/>
            <person name="Finn R."/>
            <person name="Kale V."/>
            <person name="Holt S."/>
            <person name="Cochrane G."/>
            <person name="Meng A."/>
            <person name="Brown T."/>
            <person name="Cohen L."/>
        </authorList>
    </citation>
    <scope>NUCLEOTIDE SEQUENCE</scope>
    <source>
        <strain evidence="2">UTEX LB 985</strain>
    </source>
</reference>
<feature type="compositionally biased region" description="Basic and acidic residues" evidence="1">
    <location>
        <begin position="251"/>
        <end position="268"/>
    </location>
</feature>
<feature type="compositionally biased region" description="Gly residues" evidence="1">
    <location>
        <begin position="197"/>
        <end position="207"/>
    </location>
</feature>
<feature type="region of interest" description="Disordered" evidence="1">
    <location>
        <begin position="1"/>
        <end position="69"/>
    </location>
</feature>
<name>A0A7S2FZM0_9EUKA</name>
<feature type="region of interest" description="Disordered" evidence="1">
    <location>
        <begin position="127"/>
        <end position="151"/>
    </location>
</feature>
<gene>
    <name evidence="2" type="ORF">CBRE1094_LOCUS8429</name>
</gene>
<feature type="compositionally biased region" description="Gly residues" evidence="1">
    <location>
        <begin position="214"/>
        <end position="225"/>
    </location>
</feature>
<proteinExistence type="predicted"/>